<protein>
    <submittedName>
        <fullName evidence="1">Uncharacterized protein</fullName>
    </submittedName>
</protein>
<dbReference type="EMBL" id="HACA01011211">
    <property type="protein sequence ID" value="CDW28572.1"/>
    <property type="molecule type" value="Transcribed_RNA"/>
</dbReference>
<feature type="non-terminal residue" evidence="1">
    <location>
        <position position="70"/>
    </location>
</feature>
<proteinExistence type="predicted"/>
<organism evidence="1">
    <name type="scientific">Lepeophtheirus salmonis</name>
    <name type="common">Salmon louse</name>
    <name type="synonym">Caligus salmonis</name>
    <dbReference type="NCBI Taxonomy" id="72036"/>
    <lineage>
        <taxon>Eukaryota</taxon>
        <taxon>Metazoa</taxon>
        <taxon>Ecdysozoa</taxon>
        <taxon>Arthropoda</taxon>
        <taxon>Crustacea</taxon>
        <taxon>Multicrustacea</taxon>
        <taxon>Hexanauplia</taxon>
        <taxon>Copepoda</taxon>
        <taxon>Siphonostomatoida</taxon>
        <taxon>Caligidae</taxon>
        <taxon>Lepeophtheirus</taxon>
    </lineage>
</organism>
<evidence type="ECO:0000313" key="1">
    <source>
        <dbReference type="EMBL" id="CDW28572.1"/>
    </source>
</evidence>
<reference evidence="1" key="1">
    <citation type="submission" date="2014-05" db="EMBL/GenBank/DDBJ databases">
        <authorList>
            <person name="Chronopoulou M."/>
        </authorList>
    </citation>
    <scope>NUCLEOTIDE SEQUENCE</scope>
    <source>
        <tissue evidence="1">Whole organism</tissue>
    </source>
</reference>
<accession>A0A0K2TSC0</accession>
<dbReference type="AlphaFoldDB" id="A0A0K2TSC0"/>
<sequence>MWSVEIKCTHIREQIMRKSVYEVKEEIKGSIKLIRISIRIIFDCTNGGLTKNSVSKFGTTLFSIVVRFKT</sequence>
<name>A0A0K2TSC0_LEPSM</name>